<name>H0USE1_9BACT</name>
<dbReference type="GO" id="GO:0016301">
    <property type="term" value="F:kinase activity"/>
    <property type="evidence" value="ECO:0007669"/>
    <property type="project" value="UniProtKB-KW"/>
</dbReference>
<evidence type="ECO:0000313" key="2">
    <source>
        <dbReference type="EMBL" id="EHM10230.1"/>
    </source>
</evidence>
<reference evidence="2 3" key="1">
    <citation type="submission" date="2011-10" db="EMBL/GenBank/DDBJ databases">
        <title>The Noncontiguous Finished genome of Thermanaerovibrio velox DSM 12556.</title>
        <authorList>
            <consortium name="US DOE Joint Genome Institute (JGI-PGF)"/>
            <person name="Lucas S."/>
            <person name="Copeland A."/>
            <person name="Lapidus A."/>
            <person name="Glavina del Rio T."/>
            <person name="Dalin E."/>
            <person name="Tice H."/>
            <person name="Bruce D."/>
            <person name="Goodwin L."/>
            <person name="Pitluck S."/>
            <person name="Peters L."/>
            <person name="Mikhailova N."/>
            <person name="Teshima H."/>
            <person name="Kyrpides N."/>
            <person name="Mavromatis K."/>
            <person name="Ivanova N."/>
            <person name="Markowitz V."/>
            <person name="Cheng J.-F."/>
            <person name="Hugenholtz P."/>
            <person name="Woyke T."/>
            <person name="Wu D."/>
            <person name="Spring S."/>
            <person name="Brambilla E.-M."/>
            <person name="Klenk H.-P."/>
            <person name="Eisen J.A."/>
        </authorList>
    </citation>
    <scope>NUCLEOTIDE SEQUENCE [LARGE SCALE GENOMIC DNA]</scope>
    <source>
        <strain evidence="2 3">DSM 12556</strain>
    </source>
</reference>
<dbReference type="InterPro" id="IPR036890">
    <property type="entry name" value="HATPase_C_sf"/>
</dbReference>
<dbReference type="Proteomes" id="UP000005730">
    <property type="component" value="Chromosome"/>
</dbReference>
<dbReference type="STRING" id="926567.TheveDRAFT_1106"/>
<feature type="domain" description="Histidine kinase/HSP90-like ATPase" evidence="1">
    <location>
        <begin position="49"/>
        <end position="135"/>
    </location>
</feature>
<protein>
    <submittedName>
        <fullName evidence="2">Anti-sigma regulatory factor (Ser/Thr protein kinase)</fullName>
    </submittedName>
</protein>
<evidence type="ECO:0000313" key="3">
    <source>
        <dbReference type="Proteomes" id="UP000005730"/>
    </source>
</evidence>
<dbReference type="InterPro" id="IPR003594">
    <property type="entry name" value="HATPase_dom"/>
</dbReference>
<dbReference type="Pfam" id="PF02518">
    <property type="entry name" value="HATPase_c"/>
    <property type="match status" value="1"/>
</dbReference>
<sequence length="144" mass="15406">MDVPVSLEYKVEGDDFLAAGEASNNIKETLKMLGVPSAICRRAAVVTYEMEMNLVIHAGGGTLKAMIYPDKLEILAVDQGPGIPDVEKALQEGWSTAPDHIREMGFGAGMGLPNIRKNSDEFNIETEVGKGTAVKSVIVFPPSS</sequence>
<organism evidence="2 3">
    <name type="scientific">Thermanaerovibrio velox DSM 12556</name>
    <dbReference type="NCBI Taxonomy" id="926567"/>
    <lineage>
        <taxon>Bacteria</taxon>
        <taxon>Thermotogati</taxon>
        <taxon>Synergistota</taxon>
        <taxon>Synergistia</taxon>
        <taxon>Synergistales</taxon>
        <taxon>Synergistaceae</taxon>
        <taxon>Thermanaerovibrio</taxon>
    </lineage>
</organism>
<dbReference type="SUPFAM" id="SSF55874">
    <property type="entry name" value="ATPase domain of HSP90 chaperone/DNA topoisomerase II/histidine kinase"/>
    <property type="match status" value="1"/>
</dbReference>
<dbReference type="Gene3D" id="3.30.565.10">
    <property type="entry name" value="Histidine kinase-like ATPase, C-terminal domain"/>
    <property type="match status" value="1"/>
</dbReference>
<evidence type="ECO:0000259" key="1">
    <source>
        <dbReference type="Pfam" id="PF02518"/>
    </source>
</evidence>
<keyword evidence="3" id="KW-1185">Reference proteome</keyword>
<dbReference type="HOGENOM" id="CLU_129722_0_0_0"/>
<dbReference type="EMBL" id="CM001377">
    <property type="protein sequence ID" value="EHM10230.1"/>
    <property type="molecule type" value="Genomic_DNA"/>
</dbReference>
<keyword evidence="2" id="KW-0808">Transferase</keyword>
<accession>H0USE1</accession>
<dbReference type="AlphaFoldDB" id="H0USE1"/>
<gene>
    <name evidence="2" type="ORF">TheveDRAFT_1106</name>
</gene>
<dbReference type="RefSeq" id="WP_006583724.1">
    <property type="nucleotide sequence ID" value="NZ_CM001377.1"/>
</dbReference>
<keyword evidence="2" id="KW-0418">Kinase</keyword>
<dbReference type="eggNOG" id="COG2172">
    <property type="taxonomic scope" value="Bacteria"/>
</dbReference>
<proteinExistence type="predicted"/>
<dbReference type="OrthoDB" id="9797578at2"/>